<evidence type="ECO:0000313" key="1">
    <source>
        <dbReference type="EMBL" id="CAI9706932.1"/>
    </source>
</evidence>
<gene>
    <name evidence="1" type="ORF">MRATA1EN3_LOCUS18145</name>
</gene>
<proteinExistence type="predicted"/>
<dbReference type="Proteomes" id="UP001162501">
    <property type="component" value="Chromosome 3"/>
</dbReference>
<accession>A0ACB0F2N9</accession>
<protein>
    <submittedName>
        <fullName evidence="1">Uncharacterized protein</fullName>
    </submittedName>
</protein>
<dbReference type="EMBL" id="OX596087">
    <property type="protein sequence ID" value="CAI9706932.1"/>
    <property type="molecule type" value="Genomic_DNA"/>
</dbReference>
<organism evidence="1 2">
    <name type="scientific">Rangifer tarandus platyrhynchus</name>
    <name type="common">Svalbard reindeer</name>
    <dbReference type="NCBI Taxonomy" id="3082113"/>
    <lineage>
        <taxon>Eukaryota</taxon>
        <taxon>Metazoa</taxon>
        <taxon>Chordata</taxon>
        <taxon>Craniata</taxon>
        <taxon>Vertebrata</taxon>
        <taxon>Euteleostomi</taxon>
        <taxon>Mammalia</taxon>
        <taxon>Eutheria</taxon>
        <taxon>Laurasiatheria</taxon>
        <taxon>Artiodactyla</taxon>
        <taxon>Ruminantia</taxon>
        <taxon>Pecora</taxon>
        <taxon>Cervidae</taxon>
        <taxon>Odocoileinae</taxon>
        <taxon>Rangifer</taxon>
    </lineage>
</organism>
<evidence type="ECO:0000313" key="2">
    <source>
        <dbReference type="Proteomes" id="UP001162501"/>
    </source>
</evidence>
<reference evidence="1" key="1">
    <citation type="submission" date="2023-05" db="EMBL/GenBank/DDBJ databases">
        <authorList>
            <consortium name="ELIXIR-Norway"/>
        </authorList>
    </citation>
    <scope>NUCLEOTIDE SEQUENCE</scope>
</reference>
<sequence length="198" mass="20090">MAPTGSGAGEGEEKSAPQKHGYAPAAAFAPDGDVTSGAEEAEWCSEGQTKGGAGGAQWPVAGLSGRVSGLPAGRPGAAGPGERVGRGRGRELSSLEINSWTSPASCPASGALGSSGSARRDWLTGGLLRQLGRQLPWSERNARTLPRQTRASLSTISQLADSRAVLRSLGACLDVDLGSQEGRKECRGVVQLEGGLAV</sequence>
<name>A0ACB0F2N9_RANTA</name>